<dbReference type="EMBL" id="LR797012">
    <property type="protein sequence ID" value="CAB4181425.1"/>
    <property type="molecule type" value="Genomic_DNA"/>
</dbReference>
<evidence type="ECO:0000313" key="3">
    <source>
        <dbReference type="EMBL" id="CAB4181425.1"/>
    </source>
</evidence>
<accession>A0A6J5PFS6</accession>
<gene>
    <name evidence="3" type="ORF">UFOVP1069_37</name>
    <name evidence="4" type="ORF">UFOVP1301_30</name>
    <name evidence="5" type="ORF">UFOVP1415_11</name>
    <name evidence="1" type="ORF">UFOVP663_15</name>
    <name evidence="2" type="ORF">UFOVP894_63</name>
</gene>
<protein>
    <submittedName>
        <fullName evidence="2">Uncharacterized protein</fullName>
    </submittedName>
</protein>
<dbReference type="EMBL" id="LR796633">
    <property type="protein sequence ID" value="CAB4155604.1"/>
    <property type="molecule type" value="Genomic_DNA"/>
</dbReference>
<evidence type="ECO:0000313" key="4">
    <source>
        <dbReference type="EMBL" id="CAB4195725.1"/>
    </source>
</evidence>
<reference evidence="2" key="1">
    <citation type="submission" date="2020-05" db="EMBL/GenBank/DDBJ databases">
        <authorList>
            <person name="Chiriac C."/>
            <person name="Salcher M."/>
            <person name="Ghai R."/>
            <person name="Kavagutti S V."/>
        </authorList>
    </citation>
    <scope>NUCLEOTIDE SEQUENCE</scope>
</reference>
<dbReference type="EMBL" id="LR796833">
    <property type="protein sequence ID" value="CAB4168776.1"/>
    <property type="molecule type" value="Genomic_DNA"/>
</dbReference>
<sequence length="156" mass="16296">MTVATGSFNYGSIIKAAHVGGLASSLLETATVNTTVAPGSTGNTTINYDVNSQSVLYYSTNVTANWTLNIRYATGTTLNSALAVGQSVTFVMIVTTAATAYYNNAITIDGVSITPKYQGGTAWTAGNASSWDAYTYTAIKTAANTYILLAAQTQFK</sequence>
<dbReference type="EMBL" id="LR797249">
    <property type="protein sequence ID" value="CAB4195725.1"/>
    <property type="molecule type" value="Genomic_DNA"/>
</dbReference>
<organism evidence="2">
    <name type="scientific">uncultured Caudovirales phage</name>
    <dbReference type="NCBI Taxonomy" id="2100421"/>
    <lineage>
        <taxon>Viruses</taxon>
        <taxon>Duplodnaviria</taxon>
        <taxon>Heunggongvirae</taxon>
        <taxon>Uroviricota</taxon>
        <taxon>Caudoviricetes</taxon>
        <taxon>Peduoviridae</taxon>
        <taxon>Maltschvirus</taxon>
        <taxon>Maltschvirus maltsch</taxon>
    </lineage>
</organism>
<name>A0A6J5PFS6_9CAUD</name>
<evidence type="ECO:0000313" key="5">
    <source>
        <dbReference type="EMBL" id="CAB4210391.1"/>
    </source>
</evidence>
<evidence type="ECO:0000313" key="1">
    <source>
        <dbReference type="EMBL" id="CAB4155604.1"/>
    </source>
</evidence>
<dbReference type="EMBL" id="LR797372">
    <property type="protein sequence ID" value="CAB4210391.1"/>
    <property type="molecule type" value="Genomic_DNA"/>
</dbReference>
<evidence type="ECO:0000313" key="2">
    <source>
        <dbReference type="EMBL" id="CAB4168776.1"/>
    </source>
</evidence>
<proteinExistence type="predicted"/>